<comment type="caution">
    <text evidence="3">The sequence shown here is derived from an EMBL/GenBank/DDBJ whole genome shotgun (WGS) entry which is preliminary data.</text>
</comment>
<accession>A0ABD3N156</accession>
<dbReference type="AlphaFoldDB" id="A0ABD3N156"/>
<name>A0ABD3N156_9STRA</name>
<feature type="compositionally biased region" description="Basic residues" evidence="1">
    <location>
        <begin position="47"/>
        <end position="62"/>
    </location>
</feature>
<feature type="region of interest" description="Disordered" evidence="1">
    <location>
        <begin position="1"/>
        <end position="21"/>
    </location>
</feature>
<organism evidence="3 4">
    <name type="scientific">Cyclotella atomus</name>
    <dbReference type="NCBI Taxonomy" id="382360"/>
    <lineage>
        <taxon>Eukaryota</taxon>
        <taxon>Sar</taxon>
        <taxon>Stramenopiles</taxon>
        <taxon>Ochrophyta</taxon>
        <taxon>Bacillariophyta</taxon>
        <taxon>Coscinodiscophyceae</taxon>
        <taxon>Thalassiosirophycidae</taxon>
        <taxon>Stephanodiscales</taxon>
        <taxon>Stephanodiscaceae</taxon>
        <taxon>Cyclotella</taxon>
    </lineage>
</organism>
<reference evidence="3 4" key="1">
    <citation type="submission" date="2024-10" db="EMBL/GenBank/DDBJ databases">
        <title>Updated reference genomes for cyclostephanoid diatoms.</title>
        <authorList>
            <person name="Roberts W.R."/>
            <person name="Alverson A.J."/>
        </authorList>
    </citation>
    <scope>NUCLEOTIDE SEQUENCE [LARGE SCALE GENOMIC DNA]</scope>
    <source>
        <strain evidence="3 4">AJA010-31</strain>
    </source>
</reference>
<evidence type="ECO:0000313" key="3">
    <source>
        <dbReference type="EMBL" id="KAL3769840.1"/>
    </source>
</evidence>
<evidence type="ECO:0000256" key="1">
    <source>
        <dbReference type="SAM" id="MobiDB-lite"/>
    </source>
</evidence>
<keyword evidence="2" id="KW-0472">Membrane</keyword>
<keyword evidence="4" id="KW-1185">Reference proteome</keyword>
<dbReference type="Proteomes" id="UP001530400">
    <property type="component" value="Unassembled WGS sequence"/>
</dbReference>
<proteinExistence type="predicted"/>
<sequence length="139" mass="14731">MDHEDPSRNSDAFIKSQEAAARASASGEGAAVGAFAVAQAAPGGRRSGPRVRRTASQRRRARERAGLEPAGGAEGDAERGVENVEELMAADVQFDEMILEESEEEVLGFWQLDKTDKFICGGIAILVLGLIVILAMGMS</sequence>
<feature type="transmembrane region" description="Helical" evidence="2">
    <location>
        <begin position="118"/>
        <end position="138"/>
    </location>
</feature>
<dbReference type="EMBL" id="JALLPJ020001324">
    <property type="protein sequence ID" value="KAL3769840.1"/>
    <property type="molecule type" value="Genomic_DNA"/>
</dbReference>
<keyword evidence="2" id="KW-1133">Transmembrane helix</keyword>
<feature type="region of interest" description="Disordered" evidence="1">
    <location>
        <begin position="40"/>
        <end position="79"/>
    </location>
</feature>
<evidence type="ECO:0000256" key="2">
    <source>
        <dbReference type="SAM" id="Phobius"/>
    </source>
</evidence>
<evidence type="ECO:0000313" key="4">
    <source>
        <dbReference type="Proteomes" id="UP001530400"/>
    </source>
</evidence>
<keyword evidence="2" id="KW-0812">Transmembrane</keyword>
<gene>
    <name evidence="3" type="ORF">ACHAWO_011330</name>
</gene>
<protein>
    <submittedName>
        <fullName evidence="3">Uncharacterized protein</fullName>
    </submittedName>
</protein>